<organism evidence="7 8">
    <name type="scientific">Sellimonas caecigallum</name>
    <dbReference type="NCBI Taxonomy" id="2592333"/>
    <lineage>
        <taxon>Bacteria</taxon>
        <taxon>Bacillati</taxon>
        <taxon>Bacillota</taxon>
        <taxon>Clostridia</taxon>
        <taxon>Lachnospirales</taxon>
        <taxon>Lachnospiraceae</taxon>
        <taxon>Sellimonas</taxon>
    </lineage>
</organism>
<protein>
    <submittedName>
        <fullName evidence="7">Transporter substrate-binding domain-containing protein</fullName>
    </submittedName>
</protein>
<evidence type="ECO:0000256" key="4">
    <source>
        <dbReference type="RuleBase" id="RU003744"/>
    </source>
</evidence>
<feature type="domain" description="Solute-binding protein family 3/N-terminal" evidence="6">
    <location>
        <begin position="1"/>
        <end position="154"/>
    </location>
</feature>
<dbReference type="Proteomes" id="UP000779049">
    <property type="component" value="Unassembled WGS sequence"/>
</dbReference>
<dbReference type="Gene3D" id="3.40.190.10">
    <property type="entry name" value="Periplasmic binding protein-like II"/>
    <property type="match status" value="3"/>
</dbReference>
<comment type="caution">
    <text evidence="7">The sequence shown here is derived from an EMBL/GenBank/DDBJ whole genome shotgun (WGS) entry which is preliminary data.</text>
</comment>
<dbReference type="Pfam" id="PF00497">
    <property type="entry name" value="SBP_bac_3"/>
    <property type="match status" value="2"/>
</dbReference>
<dbReference type="PANTHER" id="PTHR35936:SF17">
    <property type="entry name" value="ARGININE-BINDING EXTRACELLULAR PROTEIN ARTP"/>
    <property type="match status" value="1"/>
</dbReference>
<gene>
    <name evidence="7" type="ORF">FLB61_07260</name>
</gene>
<dbReference type="PROSITE" id="PS01039">
    <property type="entry name" value="SBP_BACTERIAL_3"/>
    <property type="match status" value="1"/>
</dbReference>
<evidence type="ECO:0000313" key="7">
    <source>
        <dbReference type="EMBL" id="MBY0758884.1"/>
    </source>
</evidence>
<dbReference type="RefSeq" id="WP_087201651.1">
    <property type="nucleotide sequence ID" value="NZ_CP173660.1"/>
</dbReference>
<sequence>MKLKKVLAAALAAVCVMSMAACGSKEEKEVSVASQDDLKNLTIGVQQGTTGDLLCSEIVEKDSQMKRYPKGAAAVQALKTGKLDCVVIDTQPAEKFVEKNDDLKIISDLFEDEQYAICLKKGNTELQESMNQALAELKEEGTLDKIISNYIGDVGSYQYESPADADHSKGELVMATNAEFEPYEYHDGDKIVGIDVDIATAICDKMGYSLKIEDMEFDSILPAIEAGKADFGAAGMTVTEERKKNVDFTDTYANASQVVIVRK</sequence>
<evidence type="ECO:0000256" key="3">
    <source>
        <dbReference type="ARBA" id="ARBA00022729"/>
    </source>
</evidence>
<reference evidence="7 8" key="1">
    <citation type="journal article" date="2020" name="New Microbes New Infect">
        <title>Sellimonas caecigallum sp. nov., description and genome sequence of a new member of the Sellimonas genus isolated from the cecum of feral chicken.</title>
        <authorList>
            <person name="Wongkuna S."/>
            <person name="Ghimire S."/>
            <person name="Antony L."/>
            <person name="Chankhamhaengdecha S."/>
            <person name="Janvilisri T."/>
            <person name="Scaria J."/>
        </authorList>
    </citation>
    <scope>NUCLEOTIDE SEQUENCE [LARGE SCALE GENOMIC DNA]</scope>
    <source>
        <strain evidence="7 8">SW451</strain>
    </source>
</reference>
<evidence type="ECO:0000256" key="5">
    <source>
        <dbReference type="SAM" id="SignalP"/>
    </source>
</evidence>
<dbReference type="EMBL" id="VIRV01000008">
    <property type="protein sequence ID" value="MBY0758884.1"/>
    <property type="molecule type" value="Genomic_DNA"/>
</dbReference>
<feature type="chain" id="PRO_5047095170" evidence="5">
    <location>
        <begin position="21"/>
        <end position="263"/>
    </location>
</feature>
<evidence type="ECO:0000259" key="6">
    <source>
        <dbReference type="SMART" id="SM00062"/>
    </source>
</evidence>
<dbReference type="SUPFAM" id="SSF53850">
    <property type="entry name" value="Periplasmic binding protein-like II"/>
    <property type="match status" value="2"/>
</dbReference>
<evidence type="ECO:0000313" key="8">
    <source>
        <dbReference type="Proteomes" id="UP000779049"/>
    </source>
</evidence>
<feature type="signal peptide" evidence="5">
    <location>
        <begin position="1"/>
        <end position="20"/>
    </location>
</feature>
<dbReference type="InterPro" id="IPR018313">
    <property type="entry name" value="SBP_3_CS"/>
</dbReference>
<comment type="similarity">
    <text evidence="2 4">Belongs to the bacterial solute-binding protein 3 family.</text>
</comment>
<accession>A0ABS7L776</accession>
<keyword evidence="8" id="KW-1185">Reference proteome</keyword>
<dbReference type="InterPro" id="IPR001638">
    <property type="entry name" value="Solute-binding_3/MltF_N"/>
</dbReference>
<keyword evidence="3 5" id="KW-0732">Signal</keyword>
<comment type="subcellular location">
    <subcellularLocation>
        <location evidence="1">Cell envelope</location>
    </subcellularLocation>
</comment>
<dbReference type="PANTHER" id="PTHR35936">
    <property type="entry name" value="MEMBRANE-BOUND LYTIC MUREIN TRANSGLYCOSYLASE F"/>
    <property type="match status" value="1"/>
</dbReference>
<proteinExistence type="inferred from homology"/>
<evidence type="ECO:0000256" key="2">
    <source>
        <dbReference type="ARBA" id="ARBA00010333"/>
    </source>
</evidence>
<name>A0ABS7L776_9FIRM</name>
<dbReference type="PROSITE" id="PS51257">
    <property type="entry name" value="PROKAR_LIPOPROTEIN"/>
    <property type="match status" value="1"/>
</dbReference>
<evidence type="ECO:0000256" key="1">
    <source>
        <dbReference type="ARBA" id="ARBA00004196"/>
    </source>
</evidence>
<dbReference type="SMART" id="SM00062">
    <property type="entry name" value="PBPb"/>
    <property type="match status" value="1"/>
</dbReference>